<feature type="compositionally biased region" description="Basic residues" evidence="1">
    <location>
        <begin position="111"/>
        <end position="120"/>
    </location>
</feature>
<sequence>MGREAHNLRRRQKLILKHTGKAYEPWAQHGGRSSAGAWRQEGAGSWEQGAAWRAPRRTGGRGQLDRLGGRRADGPGTAAAVRRRQQAERDDMRRLAFGEETLPKQGGRPPAGKKKKKSTSARRAASAALAAAPAGRKTLRPVSKASETEPGLRKKAPRRSKASETEPGLRRKKKKPLCKSQTTKTEPVLRKRKTTRKAAAMQEPEPKHSGRPKRATEDGADGVPERLSRRQQRVAKLLERKKQRRTAYVINPGSVTDRFSRGLHNFCTASPLTGEEHRLLASGGLSWRWLRDGDEPELLPRPPVGDRDAHRSELAARDAAAAR</sequence>
<feature type="compositionally biased region" description="Basic and acidic residues" evidence="1">
    <location>
        <begin position="63"/>
        <end position="73"/>
    </location>
</feature>
<gene>
    <name evidence="2" type="ORF">PCOR1329_LOCUS50637</name>
</gene>
<organism evidence="2 3">
    <name type="scientific">Prorocentrum cordatum</name>
    <dbReference type="NCBI Taxonomy" id="2364126"/>
    <lineage>
        <taxon>Eukaryota</taxon>
        <taxon>Sar</taxon>
        <taxon>Alveolata</taxon>
        <taxon>Dinophyceae</taxon>
        <taxon>Prorocentrales</taxon>
        <taxon>Prorocentraceae</taxon>
        <taxon>Prorocentrum</taxon>
    </lineage>
</organism>
<proteinExistence type="predicted"/>
<comment type="caution">
    <text evidence="2">The sequence shown here is derived from an EMBL/GenBank/DDBJ whole genome shotgun (WGS) entry which is preliminary data.</text>
</comment>
<evidence type="ECO:0000256" key="1">
    <source>
        <dbReference type="SAM" id="MobiDB-lite"/>
    </source>
</evidence>
<protein>
    <submittedName>
        <fullName evidence="2">Uncharacterized protein</fullName>
    </submittedName>
</protein>
<dbReference type="Proteomes" id="UP001189429">
    <property type="component" value="Unassembled WGS sequence"/>
</dbReference>
<keyword evidence="3" id="KW-1185">Reference proteome</keyword>
<feature type="region of interest" description="Disordered" evidence="1">
    <location>
        <begin position="293"/>
        <end position="323"/>
    </location>
</feature>
<feature type="compositionally biased region" description="Low complexity" evidence="1">
    <location>
        <begin position="121"/>
        <end position="136"/>
    </location>
</feature>
<feature type="region of interest" description="Disordered" evidence="1">
    <location>
        <begin position="19"/>
        <end position="228"/>
    </location>
</feature>
<name>A0ABN9UQL4_9DINO</name>
<feature type="non-terminal residue" evidence="2">
    <location>
        <position position="323"/>
    </location>
</feature>
<accession>A0ABN9UQL4</accession>
<reference evidence="2" key="1">
    <citation type="submission" date="2023-10" db="EMBL/GenBank/DDBJ databases">
        <authorList>
            <person name="Chen Y."/>
            <person name="Shah S."/>
            <person name="Dougan E. K."/>
            <person name="Thang M."/>
            <person name="Chan C."/>
        </authorList>
    </citation>
    <scope>NUCLEOTIDE SEQUENCE [LARGE SCALE GENOMIC DNA]</scope>
</reference>
<evidence type="ECO:0000313" key="3">
    <source>
        <dbReference type="Proteomes" id="UP001189429"/>
    </source>
</evidence>
<feature type="compositionally biased region" description="Basic and acidic residues" evidence="1">
    <location>
        <begin position="85"/>
        <end position="97"/>
    </location>
</feature>
<evidence type="ECO:0000313" key="2">
    <source>
        <dbReference type="EMBL" id="CAK0862141.1"/>
    </source>
</evidence>
<feature type="compositionally biased region" description="Basic and acidic residues" evidence="1">
    <location>
        <begin position="304"/>
        <end position="316"/>
    </location>
</feature>
<dbReference type="EMBL" id="CAUYUJ010016129">
    <property type="protein sequence ID" value="CAK0862141.1"/>
    <property type="molecule type" value="Genomic_DNA"/>
</dbReference>